<dbReference type="STRING" id="1163406.A0A0L0N3Y7"/>
<organism evidence="9 10">
    <name type="scientific">Tolypocladium ophioglossoides (strain CBS 100239)</name>
    <name type="common">Snaketongue truffleclub</name>
    <name type="synonym">Elaphocordyceps ophioglossoides</name>
    <dbReference type="NCBI Taxonomy" id="1163406"/>
    <lineage>
        <taxon>Eukaryota</taxon>
        <taxon>Fungi</taxon>
        <taxon>Dikarya</taxon>
        <taxon>Ascomycota</taxon>
        <taxon>Pezizomycotina</taxon>
        <taxon>Sordariomycetes</taxon>
        <taxon>Hypocreomycetidae</taxon>
        <taxon>Hypocreales</taxon>
        <taxon>Ophiocordycipitaceae</taxon>
        <taxon>Tolypocladium</taxon>
    </lineage>
</organism>
<dbReference type="InterPro" id="IPR036590">
    <property type="entry name" value="SRAP-like"/>
</dbReference>
<evidence type="ECO:0000256" key="2">
    <source>
        <dbReference type="ARBA" id="ARBA00022670"/>
    </source>
</evidence>
<dbReference type="GO" id="GO:0106300">
    <property type="term" value="P:protein-DNA covalent cross-linking repair"/>
    <property type="evidence" value="ECO:0007669"/>
    <property type="project" value="InterPro"/>
</dbReference>
<evidence type="ECO:0000256" key="7">
    <source>
        <dbReference type="ARBA" id="ARBA00023239"/>
    </source>
</evidence>
<dbReference type="Proteomes" id="UP000036947">
    <property type="component" value="Unassembled WGS sequence"/>
</dbReference>
<keyword evidence="7" id="KW-0456">Lyase</keyword>
<reference evidence="9 10" key="1">
    <citation type="journal article" date="2015" name="BMC Genomics">
        <title>The genome of the truffle-parasite Tolypocladium ophioglossoides and the evolution of antifungal peptaibiotics.</title>
        <authorList>
            <person name="Quandt C.A."/>
            <person name="Bushley K.E."/>
            <person name="Spatafora J.W."/>
        </authorList>
    </citation>
    <scope>NUCLEOTIDE SEQUENCE [LARGE SCALE GENOMIC DNA]</scope>
    <source>
        <strain evidence="9 10">CBS 100239</strain>
    </source>
</reference>
<dbReference type="OrthoDB" id="2111841at2759"/>
<feature type="compositionally biased region" description="Acidic residues" evidence="8">
    <location>
        <begin position="138"/>
        <end position="152"/>
    </location>
</feature>
<feature type="region of interest" description="Disordered" evidence="8">
    <location>
        <begin position="138"/>
        <end position="158"/>
    </location>
</feature>
<gene>
    <name evidence="9" type="ORF">TOPH_06367</name>
</gene>
<dbReference type="Pfam" id="PF02586">
    <property type="entry name" value="SRAP"/>
    <property type="match status" value="1"/>
</dbReference>
<dbReference type="Gene3D" id="3.90.1680.10">
    <property type="entry name" value="SOS response associated peptidase-like"/>
    <property type="match status" value="1"/>
</dbReference>
<evidence type="ECO:0000256" key="1">
    <source>
        <dbReference type="ARBA" id="ARBA00008136"/>
    </source>
</evidence>
<feature type="region of interest" description="Disordered" evidence="8">
    <location>
        <begin position="177"/>
        <end position="212"/>
    </location>
</feature>
<dbReference type="GO" id="GO:0008233">
    <property type="term" value="F:peptidase activity"/>
    <property type="evidence" value="ECO:0007669"/>
    <property type="project" value="UniProtKB-KW"/>
</dbReference>
<feature type="compositionally biased region" description="Basic and acidic residues" evidence="8">
    <location>
        <begin position="433"/>
        <end position="449"/>
    </location>
</feature>
<sequence>MSVLPDSASHSASSPRSVGLVKAAAAGRGPEDDGLTSNSLIQSFIEQAAHSRWPARGGLECGWLRRLRHTEDRGASAHYRRVKPCDKNRCGVIVSWWKYGGRTEYEVLGTKYVRNWTRDFAAGDDDGSSASQVRRLLEDDDMPVADFPDDDGAGAPRQSYNFAPGYHGIVYRADTPDWGAGPGPRSAAAAGEPEKPSDKPSDKPDTADGAPVGHVKYKLQSMKWGLVPFWTKRNPDYSSMMRTINCREDSLSTPGGMWTTMKARKRCIVVAQGFFEWLKTGPKDKLPHFVKRKDGHLMCFAGLWDCVQYEGSEEKTYTYTIITTDSNKQLKFLHDRMPVIFNPGSEKIKTWLYPGQHEWNRELQSLLRPFDGELEVYPVSKDVGKVGNNSPSFIIPLNSKENKFNIANFFANSQQKKGAEAKKETTAGPITAVKEESHEVKGSSQEKRKTAPTAGDSPPAKKAALTRKKISATQNEHRSPSKSKAPGSQKITKFFGNSA</sequence>
<dbReference type="AlphaFoldDB" id="A0A0L0N3Y7"/>
<comment type="similarity">
    <text evidence="1">Belongs to the SOS response-associated peptidase family.</text>
</comment>
<dbReference type="PANTHER" id="PTHR13604:SF0">
    <property type="entry name" value="ABASIC SITE PROCESSING PROTEIN HMCES"/>
    <property type="match status" value="1"/>
</dbReference>
<name>A0A0L0N3Y7_TOLOC</name>
<proteinExistence type="inferred from homology"/>
<dbReference type="GO" id="GO:0016829">
    <property type="term" value="F:lyase activity"/>
    <property type="evidence" value="ECO:0007669"/>
    <property type="project" value="UniProtKB-KW"/>
</dbReference>
<keyword evidence="4" id="KW-0378">Hydrolase</keyword>
<feature type="compositionally biased region" description="Polar residues" evidence="8">
    <location>
        <begin position="489"/>
        <end position="499"/>
    </location>
</feature>
<accession>A0A0L0N3Y7</accession>
<dbReference type="PANTHER" id="PTHR13604">
    <property type="entry name" value="DC12-RELATED"/>
    <property type="match status" value="1"/>
</dbReference>
<feature type="compositionally biased region" description="Basic and acidic residues" evidence="8">
    <location>
        <begin position="192"/>
        <end position="206"/>
    </location>
</feature>
<dbReference type="GO" id="GO:0003697">
    <property type="term" value="F:single-stranded DNA binding"/>
    <property type="evidence" value="ECO:0007669"/>
    <property type="project" value="InterPro"/>
</dbReference>
<keyword evidence="6" id="KW-0238">DNA-binding</keyword>
<keyword evidence="5" id="KW-0190">Covalent protein-DNA linkage</keyword>
<evidence type="ECO:0000256" key="3">
    <source>
        <dbReference type="ARBA" id="ARBA00022763"/>
    </source>
</evidence>
<evidence type="ECO:0000256" key="8">
    <source>
        <dbReference type="SAM" id="MobiDB-lite"/>
    </source>
</evidence>
<keyword evidence="10" id="KW-1185">Reference proteome</keyword>
<feature type="region of interest" description="Disordered" evidence="8">
    <location>
        <begin position="414"/>
        <end position="499"/>
    </location>
</feature>
<dbReference type="InterPro" id="IPR003738">
    <property type="entry name" value="SRAP"/>
</dbReference>
<dbReference type="SUPFAM" id="SSF143081">
    <property type="entry name" value="BB1717-like"/>
    <property type="match status" value="1"/>
</dbReference>
<protein>
    <submittedName>
        <fullName evidence="9">Putative peptidase</fullName>
    </submittedName>
</protein>
<evidence type="ECO:0000256" key="6">
    <source>
        <dbReference type="ARBA" id="ARBA00023125"/>
    </source>
</evidence>
<evidence type="ECO:0000256" key="5">
    <source>
        <dbReference type="ARBA" id="ARBA00023124"/>
    </source>
</evidence>
<comment type="caution">
    <text evidence="9">The sequence shown here is derived from an EMBL/GenBank/DDBJ whole genome shotgun (WGS) entry which is preliminary data.</text>
</comment>
<dbReference type="GO" id="GO:0006508">
    <property type="term" value="P:proteolysis"/>
    <property type="evidence" value="ECO:0007669"/>
    <property type="project" value="UniProtKB-KW"/>
</dbReference>
<evidence type="ECO:0000313" key="10">
    <source>
        <dbReference type="Proteomes" id="UP000036947"/>
    </source>
</evidence>
<keyword evidence="2" id="KW-0645">Protease</keyword>
<dbReference type="EMBL" id="LFRF01000022">
    <property type="protein sequence ID" value="KND88838.1"/>
    <property type="molecule type" value="Genomic_DNA"/>
</dbReference>
<evidence type="ECO:0000256" key="4">
    <source>
        <dbReference type="ARBA" id="ARBA00022801"/>
    </source>
</evidence>
<evidence type="ECO:0000313" key="9">
    <source>
        <dbReference type="EMBL" id="KND88838.1"/>
    </source>
</evidence>
<keyword evidence="3" id="KW-0227">DNA damage</keyword>